<protein>
    <submittedName>
        <fullName evidence="2">Uncharacterized protein</fullName>
    </submittedName>
</protein>
<keyword evidence="1" id="KW-1133">Transmembrane helix</keyword>
<keyword evidence="1" id="KW-0812">Transmembrane</keyword>
<evidence type="ECO:0000313" key="2">
    <source>
        <dbReference type="EMBL" id="PVY38458.1"/>
    </source>
</evidence>
<feature type="transmembrane region" description="Helical" evidence="1">
    <location>
        <begin position="79"/>
        <end position="97"/>
    </location>
</feature>
<dbReference type="GeneID" id="78296367"/>
<keyword evidence="1" id="KW-0472">Membrane</keyword>
<accession>A0A2U1AQ07</accession>
<gene>
    <name evidence="2" type="ORF">C8D82_12655</name>
</gene>
<feature type="transmembrane region" description="Helical" evidence="1">
    <location>
        <begin position="7"/>
        <end position="27"/>
    </location>
</feature>
<comment type="caution">
    <text evidence="2">The sequence shown here is derived from an EMBL/GenBank/DDBJ whole genome shotgun (WGS) entry which is preliminary data.</text>
</comment>
<keyword evidence="3" id="KW-1185">Reference proteome</keyword>
<reference evidence="2 3" key="1">
    <citation type="submission" date="2018-04" db="EMBL/GenBank/DDBJ databases">
        <title>Genomic Encyclopedia of Type Strains, Phase IV (KMG-IV): sequencing the most valuable type-strain genomes for metagenomic binning, comparative biology and taxonomic classification.</title>
        <authorList>
            <person name="Goeker M."/>
        </authorList>
    </citation>
    <scope>NUCLEOTIDE SEQUENCE [LARGE SCALE GENOMIC DNA]</scope>
    <source>
        <strain evidence="2 3">DSM 14823</strain>
    </source>
</reference>
<proteinExistence type="predicted"/>
<name>A0A2U1AQ07_9BACT</name>
<feature type="transmembrane region" description="Helical" evidence="1">
    <location>
        <begin position="47"/>
        <end position="67"/>
    </location>
</feature>
<dbReference type="RefSeq" id="WP_116885074.1">
    <property type="nucleotide sequence ID" value="NZ_CABMMC010000151.1"/>
</dbReference>
<evidence type="ECO:0000256" key="1">
    <source>
        <dbReference type="SAM" id="Phobius"/>
    </source>
</evidence>
<dbReference type="Proteomes" id="UP000245959">
    <property type="component" value="Unassembled WGS sequence"/>
</dbReference>
<evidence type="ECO:0000313" key="3">
    <source>
        <dbReference type="Proteomes" id="UP000245959"/>
    </source>
</evidence>
<dbReference type="AlphaFoldDB" id="A0A2U1AQ07"/>
<organism evidence="2 3">
    <name type="scientific">Victivallis vadensis</name>
    <dbReference type="NCBI Taxonomy" id="172901"/>
    <lineage>
        <taxon>Bacteria</taxon>
        <taxon>Pseudomonadati</taxon>
        <taxon>Lentisphaerota</taxon>
        <taxon>Lentisphaeria</taxon>
        <taxon>Victivallales</taxon>
        <taxon>Victivallaceae</taxon>
        <taxon>Victivallis</taxon>
    </lineage>
</organism>
<sequence length="109" mass="12105">MTHFKFFAIAGDIAHLAAWGVWVILSFTVLKLKEINPAAQGTGLLHLYVPAAIVILLLTADLIRIAGTENKVRIAWPNLLVKIISVLALCYSLWWLMAPALRQIWGVTE</sequence>
<dbReference type="EMBL" id="QEKH01000026">
    <property type="protein sequence ID" value="PVY38458.1"/>
    <property type="molecule type" value="Genomic_DNA"/>
</dbReference>